<name>A0A8S1WIM1_PAROT</name>
<organism evidence="2 3">
    <name type="scientific">Paramecium octaurelia</name>
    <dbReference type="NCBI Taxonomy" id="43137"/>
    <lineage>
        <taxon>Eukaryota</taxon>
        <taxon>Sar</taxon>
        <taxon>Alveolata</taxon>
        <taxon>Ciliophora</taxon>
        <taxon>Intramacronucleata</taxon>
        <taxon>Oligohymenophorea</taxon>
        <taxon>Peniculida</taxon>
        <taxon>Parameciidae</taxon>
        <taxon>Paramecium</taxon>
    </lineage>
</organism>
<gene>
    <name evidence="2" type="ORF">POCTA_138.1.T0940196</name>
</gene>
<protein>
    <submittedName>
        <fullName evidence="2">Uncharacterized protein</fullName>
    </submittedName>
</protein>
<evidence type="ECO:0000313" key="3">
    <source>
        <dbReference type="Proteomes" id="UP000683925"/>
    </source>
</evidence>
<keyword evidence="1" id="KW-0812">Transmembrane</keyword>
<keyword evidence="1" id="KW-0472">Membrane</keyword>
<dbReference type="AlphaFoldDB" id="A0A8S1WIM1"/>
<sequence length="655" mass="78586">MIWNLQISDPNIKYLLQKERDSLLKHQQQTQIFHESINSIMDQQAKDLILQNLQLIQDSNSFGIFRSQIEVSAALQEQFKETKRIIEQSDILQIIHQIDQIQNSIATNIEIIKKDENIVQYIAHNKKIIIQMITNKYEQTIINTLNSVGFPDPNNGPEIKQFEQIQELTLYSKLIKHVSQFESRFLSSIFVKLNQNFDYHFIDSIQATSNINNSSWFFNYLYENFEKSIKQLFKLDPNYEDQIQNYQNFELEEIIQTFASLMIQHYVIYNITKRVRRDKDEFIFQPNLALLFLEELDNFCQSIEQFWYICFDQKCNQIFEVILLILNESNIFGKILEWEIKLFNQSIFNEYENKIQQKNIHLFLNLVEEFQIVWNSQYQKYSLIVNQNLINQVQQIYSLIFKQFLELCEQYYLIIKQIDSKDYVQFLQTYYLGLKALKQQFKKYKASIKQLKQNTLIKFLEPLSNQCSEEIYQKLFKEYLYDDKLTSDFFKSITKVNFYQNHQIIFLQSQHEFAKKINNFYYKANSTINQIINTNLIERQYIADLAQKVITIIISQLTTKTQKLIVKQEYSQDGILIMFLIILRTTFLVLYSSINHQKNTKAQKKIIEKFEQIQTIINNRYILNEQSWQRVIKSYPLLNQKDVEILKNLKINQTT</sequence>
<dbReference type="OrthoDB" id="300766at2759"/>
<comment type="caution">
    <text evidence="2">The sequence shown here is derived from an EMBL/GenBank/DDBJ whole genome shotgun (WGS) entry which is preliminary data.</text>
</comment>
<dbReference type="OMA" id="NINNSSW"/>
<accession>A0A8S1WIM1</accession>
<reference evidence="2" key="1">
    <citation type="submission" date="2021-01" db="EMBL/GenBank/DDBJ databases">
        <authorList>
            <consortium name="Genoscope - CEA"/>
            <person name="William W."/>
        </authorList>
    </citation>
    <scope>NUCLEOTIDE SEQUENCE</scope>
</reference>
<keyword evidence="1" id="KW-1133">Transmembrane helix</keyword>
<dbReference type="EMBL" id="CAJJDP010000093">
    <property type="protein sequence ID" value="CAD8189283.1"/>
    <property type="molecule type" value="Genomic_DNA"/>
</dbReference>
<keyword evidence="3" id="KW-1185">Reference proteome</keyword>
<feature type="transmembrane region" description="Helical" evidence="1">
    <location>
        <begin position="574"/>
        <end position="594"/>
    </location>
</feature>
<evidence type="ECO:0000313" key="2">
    <source>
        <dbReference type="EMBL" id="CAD8189283.1"/>
    </source>
</evidence>
<dbReference type="Proteomes" id="UP000683925">
    <property type="component" value="Unassembled WGS sequence"/>
</dbReference>
<proteinExistence type="predicted"/>
<evidence type="ECO:0000256" key="1">
    <source>
        <dbReference type="SAM" id="Phobius"/>
    </source>
</evidence>